<feature type="coiled-coil region" evidence="1">
    <location>
        <begin position="699"/>
        <end position="768"/>
    </location>
</feature>
<keyword evidence="2" id="KW-0808">Transferase</keyword>
<gene>
    <name evidence="2" type="primary">ubiG_2</name>
    <name evidence="2" type="ORF">CLPUN_27160</name>
</gene>
<keyword evidence="3" id="KW-1185">Reference proteome</keyword>
<dbReference type="EMBL" id="LZZM01000174">
    <property type="protein sequence ID" value="OOM76329.1"/>
    <property type="molecule type" value="Genomic_DNA"/>
</dbReference>
<sequence>MNEKIGNVLLDYRYYPGEDLYSDGEVEDELLDIVQNNTEEEFNKIIEERNNWPIMYHLSHLRTNIIEWVPINKQQTVLEIGSGCGAITGTLADKAKKVTCIDLSKKRSLINAYRNKNKNNIEILVGNFEYIEKDIVEKYDYITLIGVFEYGESYISSEKPYENFLKIISKHLKENGKIIIAIENKLGLKYWAGCKEDHVGRYFESIEGYPNTHGVKTFSKKELEGIIQSSGFDNYKFYYPYPDYKLPNSIYSDDYLPKKGELSNNMRNFDAERMILFDESKAYDSIIKEGIFDIYSNSYLVMLEKGKDSSDNIIYSKYSNERADKFKIRTDIIKDSDGNVFVQKVALTLGSQEHINKIYKSYNLLSQAYKDSKICINKCSIIEKGLKFEYIPGKTLVEELDQILFEKNYKKLFEDIKNYVDTIELGIKKKNFELTEDFIKVFGDVKLPSYLKATEITNIDLIFSNIIIGNRWNVIDYEWTFDFPIPFNFIIYRAISGYIFNSNKKNELMNLGLYKFLGITDQEMQAYGSMERCFEEYVLGGLAKLNDLHGKTTEPNVDIQQLIQHQKTNSVNNAIQIFYDYGEGFSEKNSYKIYPLFNDGDKVVLDIHIKPNIKQVRIDPCNSYSLIKIDNVVGYDNIKYSDAEYYTNGIQLNNKSLLFANDDPQIIVTNLNPETNKIELTFEIQIISKKFAVELCKFIEDKEEEVKSKEEEIKSKEEEIKSKEEEIIGKLEESKAKEKEIIQCNKKIEDIQMELKDKVERIQKYNEMSLIKKIRNQI</sequence>
<dbReference type="GO" id="GO:0061542">
    <property type="term" value="F:3-demethylubiquinol 3-O-methyltransferase activity"/>
    <property type="evidence" value="ECO:0007669"/>
    <property type="project" value="UniProtKB-EC"/>
</dbReference>
<dbReference type="EC" id="2.1.1.222" evidence="2"/>
<name>A0A1S8TFD2_9CLOT</name>
<dbReference type="CDD" id="cd02440">
    <property type="entry name" value="AdoMet_MTases"/>
    <property type="match status" value="1"/>
</dbReference>
<accession>A0A1S8TFD2</accession>
<dbReference type="Proteomes" id="UP000190890">
    <property type="component" value="Unassembled WGS sequence"/>
</dbReference>
<dbReference type="STRING" id="29367.CLPUN_27160"/>
<keyword evidence="2" id="KW-0489">Methyltransferase</keyword>
<evidence type="ECO:0000313" key="2">
    <source>
        <dbReference type="EMBL" id="OOM76329.1"/>
    </source>
</evidence>
<dbReference type="AlphaFoldDB" id="A0A1S8TFD2"/>
<keyword evidence="2" id="KW-0830">Ubiquinone</keyword>
<dbReference type="SUPFAM" id="SSF53335">
    <property type="entry name" value="S-adenosyl-L-methionine-dependent methyltransferases"/>
    <property type="match status" value="1"/>
</dbReference>
<proteinExistence type="predicted"/>
<protein>
    <submittedName>
        <fullName evidence="2">Ubiquinone biosynthesis O-methyltransferase</fullName>
        <ecNumber evidence="2">2.1.1.222</ecNumber>
        <ecNumber evidence="2">2.1.1.64</ecNumber>
    </submittedName>
</protein>
<comment type="caution">
    <text evidence="2">The sequence shown here is derived from an EMBL/GenBank/DDBJ whole genome shotgun (WGS) entry which is preliminary data.</text>
</comment>
<dbReference type="EC" id="2.1.1.64" evidence="2"/>
<reference evidence="2 3" key="1">
    <citation type="submission" date="2016-05" db="EMBL/GenBank/DDBJ databases">
        <title>Microbial solvent formation.</title>
        <authorList>
            <person name="Poehlein A."/>
            <person name="Montoya Solano J.D."/>
            <person name="Flitsch S."/>
            <person name="Krabben P."/>
            <person name="Duerre P."/>
            <person name="Daniel R."/>
        </authorList>
    </citation>
    <scope>NUCLEOTIDE SEQUENCE [LARGE SCALE GENOMIC DNA]</scope>
    <source>
        <strain evidence="2 3">DSM 2619</strain>
    </source>
</reference>
<keyword evidence="1" id="KW-0175">Coiled coil</keyword>
<dbReference type="InterPro" id="IPR029063">
    <property type="entry name" value="SAM-dependent_MTases_sf"/>
</dbReference>
<dbReference type="RefSeq" id="WP_198944341.1">
    <property type="nucleotide sequence ID" value="NZ_LZZM01000174.1"/>
</dbReference>
<dbReference type="GO" id="GO:0032259">
    <property type="term" value="P:methylation"/>
    <property type="evidence" value="ECO:0007669"/>
    <property type="project" value="UniProtKB-KW"/>
</dbReference>
<organism evidence="2 3">
    <name type="scientific">Clostridium puniceum</name>
    <dbReference type="NCBI Taxonomy" id="29367"/>
    <lineage>
        <taxon>Bacteria</taxon>
        <taxon>Bacillati</taxon>
        <taxon>Bacillota</taxon>
        <taxon>Clostridia</taxon>
        <taxon>Eubacteriales</taxon>
        <taxon>Clostridiaceae</taxon>
        <taxon>Clostridium</taxon>
    </lineage>
</organism>
<evidence type="ECO:0000313" key="3">
    <source>
        <dbReference type="Proteomes" id="UP000190890"/>
    </source>
</evidence>
<dbReference type="Pfam" id="PF13489">
    <property type="entry name" value="Methyltransf_23"/>
    <property type="match status" value="1"/>
</dbReference>
<evidence type="ECO:0000256" key="1">
    <source>
        <dbReference type="SAM" id="Coils"/>
    </source>
</evidence>
<dbReference type="GO" id="GO:0102208">
    <property type="term" value="F:2-polyprenyl-6-hydroxyphenol methylase activity"/>
    <property type="evidence" value="ECO:0007669"/>
    <property type="project" value="UniProtKB-EC"/>
</dbReference>
<dbReference type="Gene3D" id="3.40.50.150">
    <property type="entry name" value="Vaccinia Virus protein VP39"/>
    <property type="match status" value="1"/>
</dbReference>